<keyword evidence="5" id="KW-1185">Reference proteome</keyword>
<dbReference type="AlphaFoldDB" id="A0A182W5Y1"/>
<dbReference type="PROSITE" id="PS50157">
    <property type="entry name" value="ZINC_FINGER_C2H2_2"/>
    <property type="match status" value="2"/>
</dbReference>
<evidence type="ECO:0000256" key="2">
    <source>
        <dbReference type="SAM" id="MobiDB-lite"/>
    </source>
</evidence>
<name>A0A182W5Y1_9DIPT</name>
<reference evidence="5" key="1">
    <citation type="submission" date="2013-03" db="EMBL/GenBank/DDBJ databases">
        <title>The Genome Sequence of Anopheles minimus MINIMUS1.</title>
        <authorList>
            <consortium name="The Broad Institute Genomics Platform"/>
            <person name="Neafsey D.E."/>
            <person name="Walton C."/>
            <person name="Walker B."/>
            <person name="Young S.K."/>
            <person name="Zeng Q."/>
            <person name="Gargeya S."/>
            <person name="Fitzgerald M."/>
            <person name="Haas B."/>
            <person name="Abouelleil A."/>
            <person name="Allen A.W."/>
            <person name="Alvarado L."/>
            <person name="Arachchi H.M."/>
            <person name="Berlin A.M."/>
            <person name="Chapman S.B."/>
            <person name="Gainer-Dewar J."/>
            <person name="Goldberg J."/>
            <person name="Griggs A."/>
            <person name="Gujja S."/>
            <person name="Hansen M."/>
            <person name="Howarth C."/>
            <person name="Imamovic A."/>
            <person name="Ireland A."/>
            <person name="Larimer J."/>
            <person name="McCowan C."/>
            <person name="Murphy C."/>
            <person name="Pearson M."/>
            <person name="Poon T.W."/>
            <person name="Priest M."/>
            <person name="Roberts A."/>
            <person name="Saif S."/>
            <person name="Shea T."/>
            <person name="Sisk P."/>
            <person name="Sykes S."/>
            <person name="Wortman J."/>
            <person name="Nusbaum C."/>
            <person name="Birren B."/>
        </authorList>
    </citation>
    <scope>NUCLEOTIDE SEQUENCE [LARGE SCALE GENOMIC DNA]</scope>
    <source>
        <strain evidence="5">MINIMUS1</strain>
    </source>
</reference>
<keyword evidence="1" id="KW-0863">Zinc-finger</keyword>
<accession>A0A182W5Y1</accession>
<reference evidence="4" key="2">
    <citation type="submission" date="2020-05" db="UniProtKB">
        <authorList>
            <consortium name="EnsemblMetazoa"/>
        </authorList>
    </citation>
    <scope>IDENTIFICATION</scope>
    <source>
        <strain evidence="4">MINIMUS1</strain>
    </source>
</reference>
<dbReference type="InterPro" id="IPR013087">
    <property type="entry name" value="Znf_C2H2_type"/>
</dbReference>
<feature type="region of interest" description="Disordered" evidence="2">
    <location>
        <begin position="59"/>
        <end position="115"/>
    </location>
</feature>
<dbReference type="VEuPathDB" id="VectorBase:AMIN005747"/>
<keyword evidence="1" id="KW-0479">Metal-binding</keyword>
<evidence type="ECO:0000256" key="1">
    <source>
        <dbReference type="PROSITE-ProRule" id="PRU00042"/>
    </source>
</evidence>
<dbReference type="Pfam" id="PF00096">
    <property type="entry name" value="zf-C2H2"/>
    <property type="match status" value="1"/>
</dbReference>
<dbReference type="SMART" id="SM00355">
    <property type="entry name" value="ZnF_C2H2"/>
    <property type="match status" value="2"/>
</dbReference>
<evidence type="ECO:0000313" key="5">
    <source>
        <dbReference type="Proteomes" id="UP000075920"/>
    </source>
</evidence>
<feature type="domain" description="C2H2-type" evidence="3">
    <location>
        <begin position="13"/>
        <end position="41"/>
    </location>
</feature>
<dbReference type="Proteomes" id="UP000075920">
    <property type="component" value="Unassembled WGS sequence"/>
</dbReference>
<evidence type="ECO:0000259" key="3">
    <source>
        <dbReference type="PROSITE" id="PS50157"/>
    </source>
</evidence>
<dbReference type="PROSITE" id="PS00028">
    <property type="entry name" value="ZINC_FINGER_C2H2_1"/>
    <property type="match status" value="2"/>
</dbReference>
<dbReference type="SUPFAM" id="SSF57667">
    <property type="entry name" value="beta-beta-alpha zinc fingers"/>
    <property type="match status" value="1"/>
</dbReference>
<sequence length="115" mass="13096">MEKIEVASEEKLHKCPECRRTFCSMNAMKRHRQAKHFALQDSYVCAMCDARFKTKWSLSTHKSKYHRSQNTSGTVEPIDSTVAPKTTPNTAKRSTATTGAMTTRVKARRLSTERT</sequence>
<keyword evidence="1" id="KW-0862">Zinc</keyword>
<organism evidence="4 5">
    <name type="scientific">Anopheles minimus</name>
    <dbReference type="NCBI Taxonomy" id="112268"/>
    <lineage>
        <taxon>Eukaryota</taxon>
        <taxon>Metazoa</taxon>
        <taxon>Ecdysozoa</taxon>
        <taxon>Arthropoda</taxon>
        <taxon>Hexapoda</taxon>
        <taxon>Insecta</taxon>
        <taxon>Pterygota</taxon>
        <taxon>Neoptera</taxon>
        <taxon>Endopterygota</taxon>
        <taxon>Diptera</taxon>
        <taxon>Nematocera</taxon>
        <taxon>Culicoidea</taxon>
        <taxon>Culicidae</taxon>
        <taxon>Anophelinae</taxon>
        <taxon>Anopheles</taxon>
    </lineage>
</organism>
<dbReference type="EnsemblMetazoa" id="AMIN005747-RA">
    <property type="protein sequence ID" value="AMIN005747-PA"/>
    <property type="gene ID" value="AMIN005747"/>
</dbReference>
<protein>
    <recommendedName>
        <fullName evidence="3">C2H2-type domain-containing protein</fullName>
    </recommendedName>
</protein>
<dbReference type="GO" id="GO:0008270">
    <property type="term" value="F:zinc ion binding"/>
    <property type="evidence" value="ECO:0007669"/>
    <property type="project" value="UniProtKB-KW"/>
</dbReference>
<dbReference type="InterPro" id="IPR036236">
    <property type="entry name" value="Znf_C2H2_sf"/>
</dbReference>
<feature type="domain" description="C2H2-type" evidence="3">
    <location>
        <begin position="43"/>
        <end position="71"/>
    </location>
</feature>
<dbReference type="Gene3D" id="3.30.160.60">
    <property type="entry name" value="Classic Zinc Finger"/>
    <property type="match status" value="1"/>
</dbReference>
<feature type="compositionally biased region" description="Polar residues" evidence="2">
    <location>
        <begin position="83"/>
        <end position="101"/>
    </location>
</feature>
<evidence type="ECO:0000313" key="4">
    <source>
        <dbReference type="EnsemblMetazoa" id="AMIN005747-PA"/>
    </source>
</evidence>
<proteinExistence type="predicted"/>